<dbReference type="InterPro" id="IPR036513">
    <property type="entry name" value="STAS_dom_sf"/>
</dbReference>
<protein>
    <recommendedName>
        <fullName evidence="1">STAS domain-containing protein</fullName>
    </recommendedName>
</protein>
<evidence type="ECO:0000313" key="2">
    <source>
        <dbReference type="EMBL" id="GAA4423322.1"/>
    </source>
</evidence>
<dbReference type="EMBL" id="BAABEX010000009">
    <property type="protein sequence ID" value="GAA4423322.1"/>
    <property type="molecule type" value="Genomic_DNA"/>
</dbReference>
<evidence type="ECO:0000259" key="1">
    <source>
        <dbReference type="PROSITE" id="PS50801"/>
    </source>
</evidence>
<organism evidence="2 3">
    <name type="scientific">Acidovorax lacteus</name>
    <dbReference type="NCBI Taxonomy" id="1924988"/>
    <lineage>
        <taxon>Bacteria</taxon>
        <taxon>Pseudomonadati</taxon>
        <taxon>Pseudomonadota</taxon>
        <taxon>Betaproteobacteria</taxon>
        <taxon>Burkholderiales</taxon>
        <taxon>Comamonadaceae</taxon>
        <taxon>Acidovorax</taxon>
    </lineage>
</organism>
<proteinExistence type="predicted"/>
<dbReference type="SUPFAM" id="SSF52091">
    <property type="entry name" value="SpoIIaa-like"/>
    <property type="match status" value="1"/>
</dbReference>
<dbReference type="InterPro" id="IPR002645">
    <property type="entry name" value="STAS_dom"/>
</dbReference>
<dbReference type="InterPro" id="IPR058548">
    <property type="entry name" value="MlaB-like_STAS"/>
</dbReference>
<sequence>MPLPAVLTQHEARSALAQLLQALALPGRQPAGQTLVLDGQALQRFDSTALAVLLECRREALQRGHSLRVQALPEGLWKLAGLYGVQGLLDPHHA</sequence>
<keyword evidence="3" id="KW-1185">Reference proteome</keyword>
<accession>A0ABP8L5R3</accession>
<dbReference type="PROSITE" id="PS50801">
    <property type="entry name" value="STAS"/>
    <property type="match status" value="1"/>
</dbReference>
<comment type="caution">
    <text evidence="2">The sequence shown here is derived from an EMBL/GenBank/DDBJ whole genome shotgun (WGS) entry which is preliminary data.</text>
</comment>
<evidence type="ECO:0000313" key="3">
    <source>
        <dbReference type="Proteomes" id="UP001501788"/>
    </source>
</evidence>
<gene>
    <name evidence="2" type="ORF">GCM10023090_15410</name>
</gene>
<feature type="domain" description="STAS" evidence="1">
    <location>
        <begin position="1"/>
        <end position="94"/>
    </location>
</feature>
<name>A0ABP8L5R3_9BURK</name>
<reference evidence="3" key="1">
    <citation type="journal article" date="2019" name="Int. J. Syst. Evol. Microbiol.">
        <title>The Global Catalogue of Microorganisms (GCM) 10K type strain sequencing project: providing services to taxonomists for standard genome sequencing and annotation.</title>
        <authorList>
            <consortium name="The Broad Institute Genomics Platform"/>
            <consortium name="The Broad Institute Genome Sequencing Center for Infectious Disease"/>
            <person name="Wu L."/>
            <person name="Ma J."/>
        </authorList>
    </citation>
    <scope>NUCLEOTIDE SEQUENCE [LARGE SCALE GENOMIC DNA]</scope>
    <source>
        <strain evidence="3">JCM 31890</strain>
    </source>
</reference>
<dbReference type="Gene3D" id="3.30.750.24">
    <property type="entry name" value="STAS domain"/>
    <property type="match status" value="1"/>
</dbReference>
<dbReference type="Proteomes" id="UP001501788">
    <property type="component" value="Unassembled WGS sequence"/>
</dbReference>
<dbReference type="Pfam" id="PF13466">
    <property type="entry name" value="STAS_2"/>
    <property type="match status" value="1"/>
</dbReference>